<evidence type="ECO:0000256" key="1">
    <source>
        <dbReference type="SAM" id="MobiDB-lite"/>
    </source>
</evidence>
<evidence type="ECO:0000313" key="2">
    <source>
        <dbReference type="EMBL" id="CEK68040.1"/>
    </source>
</evidence>
<sequence>FENRSPESDRVSSDSNYDSVHKLKDIRDTLPLSSLKSQKEEHPRLLSSLEESTEQNPTSVSQPLFRPIDHLPQPYSSS</sequence>
<reference evidence="2" key="1">
    <citation type="submission" date="2014-12" db="EMBL/GenBank/DDBJ databases">
        <title>Insight into the proteome of Arion vulgaris.</title>
        <authorList>
            <person name="Aradska J."/>
            <person name="Bulat T."/>
            <person name="Smidak R."/>
            <person name="Sarate P."/>
            <person name="Gangsoo J."/>
            <person name="Sialana F."/>
            <person name="Bilban M."/>
            <person name="Lubec G."/>
        </authorList>
    </citation>
    <scope>NUCLEOTIDE SEQUENCE</scope>
    <source>
        <tissue evidence="2">Skin</tissue>
    </source>
</reference>
<feature type="non-terminal residue" evidence="2">
    <location>
        <position position="1"/>
    </location>
</feature>
<feature type="compositionally biased region" description="Basic and acidic residues" evidence="1">
    <location>
        <begin position="1"/>
        <end position="12"/>
    </location>
</feature>
<organism evidence="2">
    <name type="scientific">Arion vulgaris</name>
    <dbReference type="NCBI Taxonomy" id="1028688"/>
    <lineage>
        <taxon>Eukaryota</taxon>
        <taxon>Metazoa</taxon>
        <taxon>Spiralia</taxon>
        <taxon>Lophotrochozoa</taxon>
        <taxon>Mollusca</taxon>
        <taxon>Gastropoda</taxon>
        <taxon>Heterobranchia</taxon>
        <taxon>Euthyneura</taxon>
        <taxon>Panpulmonata</taxon>
        <taxon>Eupulmonata</taxon>
        <taxon>Stylommatophora</taxon>
        <taxon>Helicina</taxon>
        <taxon>Arionoidea</taxon>
        <taxon>Arionidae</taxon>
        <taxon>Arion</taxon>
    </lineage>
</organism>
<dbReference type="EMBL" id="HACG01021175">
    <property type="protein sequence ID" value="CEK68040.1"/>
    <property type="molecule type" value="Transcribed_RNA"/>
</dbReference>
<name>A0A0B6ZJY3_9EUPU</name>
<gene>
    <name evidence="2" type="primary">ORF64865</name>
</gene>
<feature type="non-terminal residue" evidence="2">
    <location>
        <position position="78"/>
    </location>
</feature>
<dbReference type="AlphaFoldDB" id="A0A0B6ZJY3"/>
<proteinExistence type="predicted"/>
<accession>A0A0B6ZJY3</accession>
<protein>
    <submittedName>
        <fullName evidence="2">Uncharacterized protein</fullName>
    </submittedName>
</protein>
<feature type="region of interest" description="Disordered" evidence="1">
    <location>
        <begin position="1"/>
        <end position="78"/>
    </location>
</feature>
<feature type="compositionally biased region" description="Basic and acidic residues" evidence="1">
    <location>
        <begin position="19"/>
        <end position="28"/>
    </location>
</feature>